<gene>
    <name evidence="1" type="ORF">M595_4336</name>
</gene>
<dbReference type="EMBL" id="AUZM01000050">
    <property type="protein sequence ID" value="ERT05714.1"/>
    <property type="molecule type" value="Genomic_DNA"/>
</dbReference>
<evidence type="ECO:0000313" key="2">
    <source>
        <dbReference type="Proteomes" id="UP000017127"/>
    </source>
</evidence>
<name>U7QCW8_9CYAN</name>
<reference evidence="1 2" key="1">
    <citation type="journal article" date="2013" name="Front. Microbiol.">
        <title>Comparative genomic analyses of the cyanobacterium, Lyngbya aestuarii BL J, a powerful hydrogen producer.</title>
        <authorList>
            <person name="Kothari A."/>
            <person name="Vaughn M."/>
            <person name="Garcia-Pichel F."/>
        </authorList>
    </citation>
    <scope>NUCLEOTIDE SEQUENCE [LARGE SCALE GENOMIC DNA]</scope>
    <source>
        <strain evidence="1 2">BL J</strain>
    </source>
</reference>
<dbReference type="Proteomes" id="UP000017127">
    <property type="component" value="Unassembled WGS sequence"/>
</dbReference>
<protein>
    <submittedName>
        <fullName evidence="1">Uncharacterized protein</fullName>
    </submittedName>
</protein>
<dbReference type="RefSeq" id="WP_023068014.1">
    <property type="nucleotide sequence ID" value="NZ_AUZM01000050.1"/>
</dbReference>
<dbReference type="AlphaFoldDB" id="U7QCW8"/>
<comment type="caution">
    <text evidence="1">The sequence shown here is derived from an EMBL/GenBank/DDBJ whole genome shotgun (WGS) entry which is preliminary data.</text>
</comment>
<proteinExistence type="predicted"/>
<evidence type="ECO:0000313" key="1">
    <source>
        <dbReference type="EMBL" id="ERT05714.1"/>
    </source>
</evidence>
<sequence length="51" mass="6061">MGEVYFQELKAFVQTSEKEDYGELNINCAKYVHESQWYMEDQEVIATFNFG</sequence>
<organism evidence="1 2">
    <name type="scientific">Lyngbya aestuarii BL J</name>
    <dbReference type="NCBI Taxonomy" id="1348334"/>
    <lineage>
        <taxon>Bacteria</taxon>
        <taxon>Bacillati</taxon>
        <taxon>Cyanobacteriota</taxon>
        <taxon>Cyanophyceae</taxon>
        <taxon>Oscillatoriophycideae</taxon>
        <taxon>Oscillatoriales</taxon>
        <taxon>Microcoleaceae</taxon>
        <taxon>Lyngbya</taxon>
    </lineage>
</organism>
<accession>U7QCW8</accession>
<keyword evidence="2" id="KW-1185">Reference proteome</keyword>